<proteinExistence type="inferred from homology"/>
<feature type="domain" description="Phospholipase/carboxylesterase/thioesterase" evidence="3">
    <location>
        <begin position="15"/>
        <end position="220"/>
    </location>
</feature>
<dbReference type="InterPro" id="IPR050565">
    <property type="entry name" value="LYPA1-2/EST-like"/>
</dbReference>
<dbReference type="AlphaFoldDB" id="I0Z3P8"/>
<dbReference type="OrthoDB" id="2418081at2759"/>
<evidence type="ECO:0000313" key="4">
    <source>
        <dbReference type="EMBL" id="EIE25267.1"/>
    </source>
</evidence>
<dbReference type="SUPFAM" id="SSF53474">
    <property type="entry name" value="alpha/beta-Hydrolases"/>
    <property type="match status" value="1"/>
</dbReference>
<dbReference type="GO" id="GO:0008474">
    <property type="term" value="F:palmitoyl-(protein) hydrolase activity"/>
    <property type="evidence" value="ECO:0007669"/>
    <property type="project" value="TreeGrafter"/>
</dbReference>
<dbReference type="EMBL" id="AGSI01000004">
    <property type="protein sequence ID" value="EIE25267.1"/>
    <property type="molecule type" value="Genomic_DNA"/>
</dbReference>
<dbReference type="STRING" id="574566.I0Z3P8"/>
<dbReference type="GO" id="GO:0005737">
    <property type="term" value="C:cytoplasm"/>
    <property type="evidence" value="ECO:0007669"/>
    <property type="project" value="TreeGrafter"/>
</dbReference>
<gene>
    <name evidence="4" type="ORF">COCSUDRAFT_13859</name>
</gene>
<dbReference type="Proteomes" id="UP000007264">
    <property type="component" value="Unassembled WGS sequence"/>
</dbReference>
<dbReference type="Gene3D" id="3.40.50.1820">
    <property type="entry name" value="alpha/beta hydrolase"/>
    <property type="match status" value="1"/>
</dbReference>
<dbReference type="PANTHER" id="PTHR10655">
    <property type="entry name" value="LYSOPHOSPHOLIPASE-RELATED"/>
    <property type="match status" value="1"/>
</dbReference>
<dbReference type="eggNOG" id="KOG2112">
    <property type="taxonomic scope" value="Eukaryota"/>
</dbReference>
<dbReference type="InterPro" id="IPR029058">
    <property type="entry name" value="AB_hydrolase_fold"/>
</dbReference>
<dbReference type="GeneID" id="17043269"/>
<evidence type="ECO:0000259" key="3">
    <source>
        <dbReference type="Pfam" id="PF02230"/>
    </source>
</evidence>
<evidence type="ECO:0000256" key="1">
    <source>
        <dbReference type="ARBA" id="ARBA00006499"/>
    </source>
</evidence>
<evidence type="ECO:0000256" key="2">
    <source>
        <dbReference type="ARBA" id="ARBA00022801"/>
    </source>
</evidence>
<keyword evidence="2" id="KW-0378">Hydrolase</keyword>
<protein>
    <submittedName>
        <fullName evidence="4">Phospholipase/carboxylesterase</fullName>
    </submittedName>
</protein>
<accession>I0Z3P8</accession>
<name>I0Z3P8_COCSC</name>
<keyword evidence="5" id="KW-1185">Reference proteome</keyword>
<comment type="similarity">
    <text evidence="1">Belongs to the AB hydrolase superfamily. AB hydrolase 2 family.</text>
</comment>
<dbReference type="KEGG" id="csl:COCSUDRAFT_13859"/>
<dbReference type="InterPro" id="IPR003140">
    <property type="entry name" value="PLipase/COase/thioEstase"/>
</dbReference>
<evidence type="ECO:0000313" key="5">
    <source>
        <dbReference type="Proteomes" id="UP000007264"/>
    </source>
</evidence>
<organism evidence="4 5">
    <name type="scientific">Coccomyxa subellipsoidea (strain C-169)</name>
    <name type="common">Green microalga</name>
    <dbReference type="NCBI Taxonomy" id="574566"/>
    <lineage>
        <taxon>Eukaryota</taxon>
        <taxon>Viridiplantae</taxon>
        <taxon>Chlorophyta</taxon>
        <taxon>core chlorophytes</taxon>
        <taxon>Trebouxiophyceae</taxon>
        <taxon>Trebouxiophyceae incertae sedis</taxon>
        <taxon>Coccomyxaceae</taxon>
        <taxon>Coccomyxa</taxon>
        <taxon>Coccomyxa subellipsoidea</taxon>
    </lineage>
</organism>
<dbReference type="Pfam" id="PF02230">
    <property type="entry name" value="Abhydrolase_2"/>
    <property type="match status" value="1"/>
</dbReference>
<reference evidence="4 5" key="1">
    <citation type="journal article" date="2012" name="Genome Biol.">
        <title>The genome of the polar eukaryotic microalga coccomyxa subellipsoidea reveals traits of cold adaptation.</title>
        <authorList>
            <person name="Blanc G."/>
            <person name="Agarkova I."/>
            <person name="Grimwood J."/>
            <person name="Kuo A."/>
            <person name="Brueggeman A."/>
            <person name="Dunigan D."/>
            <person name="Gurnon J."/>
            <person name="Ladunga I."/>
            <person name="Lindquist E."/>
            <person name="Lucas S."/>
            <person name="Pangilinan J."/>
            <person name="Proschold T."/>
            <person name="Salamov A."/>
            <person name="Schmutz J."/>
            <person name="Weeks D."/>
            <person name="Yamada T."/>
            <person name="Claverie J.M."/>
            <person name="Grigoriev I."/>
            <person name="Van Etten J."/>
            <person name="Lomsadze A."/>
            <person name="Borodovsky M."/>
        </authorList>
    </citation>
    <scope>NUCLEOTIDE SEQUENCE [LARGE SCALE GENOMIC DNA]</scope>
    <source>
        <strain evidence="4 5">C-169</strain>
    </source>
</reference>
<dbReference type="RefSeq" id="XP_005649811.1">
    <property type="nucleotide sequence ID" value="XM_005649754.1"/>
</dbReference>
<dbReference type="PANTHER" id="PTHR10655:SF17">
    <property type="entry name" value="LYSOPHOSPHOLIPASE-LIKE PROTEIN 1"/>
    <property type="match status" value="1"/>
</dbReference>
<sequence>MTLSYPTPIVFPPRSGKHSSSVIFLHGLGDSGEGWADVGEFEMAPRLPDTKLVFPTAPQRSITLNMGMRMNGWYDLTSLDAINEEEDEQGLRESLSFVEELIAAEVSAGIPHSKILVAGFSQGGATALLALRCRYQLAGVLSLSAYLPLRTESVISEENLTTPVLMLHGDADPTVKYRFGVQSFEILKVAGSNVQMKTYKGLHHSINPTELSDMVDFLTQALM</sequence>
<comment type="caution">
    <text evidence="4">The sequence shown here is derived from an EMBL/GenBank/DDBJ whole genome shotgun (WGS) entry which is preliminary data.</text>
</comment>
<dbReference type="GO" id="GO:0052689">
    <property type="term" value="F:carboxylic ester hydrolase activity"/>
    <property type="evidence" value="ECO:0007669"/>
    <property type="project" value="TreeGrafter"/>
</dbReference>